<dbReference type="PANTHER" id="PTHR33713">
    <property type="entry name" value="ANTITOXIN YAFN-RELATED"/>
    <property type="match status" value="1"/>
</dbReference>
<evidence type="ECO:0000313" key="2">
    <source>
        <dbReference type="EMBL" id="MFD2112730.1"/>
    </source>
</evidence>
<protein>
    <submittedName>
        <fullName evidence="2">Type II toxin-antitoxin system Phd/YefM family antitoxin</fullName>
    </submittedName>
</protein>
<dbReference type="Proteomes" id="UP001597337">
    <property type="component" value="Unassembled WGS sequence"/>
</dbReference>
<dbReference type="SUPFAM" id="SSF143120">
    <property type="entry name" value="YefM-like"/>
    <property type="match status" value="1"/>
</dbReference>
<comment type="similarity">
    <text evidence="1">Belongs to the phD/YefM antitoxin family.</text>
</comment>
<evidence type="ECO:0000256" key="1">
    <source>
        <dbReference type="ARBA" id="ARBA00009981"/>
    </source>
</evidence>
<name>A0ABW4YAD1_9GAMM</name>
<reference evidence="3" key="1">
    <citation type="journal article" date="2019" name="Int. J. Syst. Evol. Microbiol.">
        <title>The Global Catalogue of Microorganisms (GCM) 10K type strain sequencing project: providing services to taxonomists for standard genome sequencing and annotation.</title>
        <authorList>
            <consortium name="The Broad Institute Genomics Platform"/>
            <consortium name="The Broad Institute Genome Sequencing Center for Infectious Disease"/>
            <person name="Wu L."/>
            <person name="Ma J."/>
        </authorList>
    </citation>
    <scope>NUCLEOTIDE SEQUENCE [LARGE SCALE GENOMIC DNA]</scope>
    <source>
        <strain evidence="3">KACC 12597</strain>
    </source>
</reference>
<dbReference type="RefSeq" id="WP_386027302.1">
    <property type="nucleotide sequence ID" value="NZ_JBHUHX010000036.1"/>
</dbReference>
<evidence type="ECO:0000313" key="3">
    <source>
        <dbReference type="Proteomes" id="UP001597337"/>
    </source>
</evidence>
<comment type="caution">
    <text evidence="2">The sequence shown here is derived from an EMBL/GenBank/DDBJ whole genome shotgun (WGS) entry which is preliminary data.</text>
</comment>
<gene>
    <name evidence="2" type="ORF">ACFSJC_12855</name>
</gene>
<organism evidence="2 3">
    <name type="scientific">Thiorhodococcus fuscus</name>
    <dbReference type="NCBI Taxonomy" id="527200"/>
    <lineage>
        <taxon>Bacteria</taxon>
        <taxon>Pseudomonadati</taxon>
        <taxon>Pseudomonadota</taxon>
        <taxon>Gammaproteobacteria</taxon>
        <taxon>Chromatiales</taxon>
        <taxon>Chromatiaceae</taxon>
        <taxon>Thiorhodococcus</taxon>
    </lineage>
</organism>
<sequence>MTHRILAETTASISELKRNPMGTVAAGAGLPVAVLNRNEPAFYCVPAEAYEALMDRLEDLELNAIADARLGDGKALIKVSLDEL</sequence>
<proteinExistence type="inferred from homology"/>
<keyword evidence="3" id="KW-1185">Reference proteome</keyword>
<dbReference type="PANTHER" id="PTHR33713:SF1">
    <property type="entry name" value="CYTOPLASMIC PROTEIN"/>
    <property type="match status" value="1"/>
</dbReference>
<dbReference type="InterPro" id="IPR036165">
    <property type="entry name" value="YefM-like_sf"/>
</dbReference>
<dbReference type="InterPro" id="IPR051405">
    <property type="entry name" value="phD/YefM_antitoxin"/>
</dbReference>
<dbReference type="EMBL" id="JBHUHX010000036">
    <property type="protein sequence ID" value="MFD2112730.1"/>
    <property type="molecule type" value="Genomic_DNA"/>
</dbReference>
<accession>A0ABW4YAD1</accession>